<feature type="compositionally biased region" description="Basic and acidic residues" evidence="4">
    <location>
        <begin position="850"/>
        <end position="868"/>
    </location>
</feature>
<evidence type="ECO:0000256" key="1">
    <source>
        <dbReference type="ARBA" id="ARBA00004316"/>
    </source>
</evidence>
<dbReference type="PANTHER" id="PTHR23116">
    <property type="entry name" value="PDZ DOMAIN CONTAINING WHIRLIN AND HARMONIN-RELATED"/>
    <property type="match status" value="1"/>
</dbReference>
<proteinExistence type="predicted"/>
<evidence type="ECO:0000313" key="7">
    <source>
        <dbReference type="EMBL" id="KAG5673841.1"/>
    </source>
</evidence>
<protein>
    <recommendedName>
        <fullName evidence="6">PDZ domain-containing protein</fullName>
    </recommendedName>
</protein>
<comment type="subcellular location">
    <subcellularLocation>
        <location evidence="1">Cell projection</location>
    </subcellularLocation>
</comment>
<feature type="region of interest" description="Disordered" evidence="4">
    <location>
        <begin position="178"/>
        <end position="230"/>
    </location>
</feature>
<evidence type="ECO:0000259" key="6">
    <source>
        <dbReference type="PROSITE" id="PS50106"/>
    </source>
</evidence>
<keyword evidence="5" id="KW-0472">Membrane</keyword>
<feature type="compositionally biased region" description="Polar residues" evidence="4">
    <location>
        <begin position="208"/>
        <end position="226"/>
    </location>
</feature>
<feature type="transmembrane region" description="Helical" evidence="5">
    <location>
        <begin position="979"/>
        <end position="1000"/>
    </location>
</feature>
<feature type="compositionally biased region" description="Low complexity" evidence="4">
    <location>
        <begin position="363"/>
        <end position="372"/>
    </location>
</feature>
<feature type="compositionally biased region" description="Low complexity" evidence="4">
    <location>
        <begin position="178"/>
        <end position="198"/>
    </location>
</feature>
<keyword evidence="2" id="KW-0677">Repeat</keyword>
<feature type="region of interest" description="Disordered" evidence="4">
    <location>
        <begin position="351"/>
        <end position="388"/>
    </location>
</feature>
<name>A0A9J6BVA1_POLVA</name>
<comment type="caution">
    <text evidence="7">The sequence shown here is derived from an EMBL/GenBank/DDBJ whole genome shotgun (WGS) entry which is preliminary data.</text>
</comment>
<dbReference type="GO" id="GO:0002142">
    <property type="term" value="C:stereocilia ankle link complex"/>
    <property type="evidence" value="ECO:0007669"/>
    <property type="project" value="TreeGrafter"/>
</dbReference>
<dbReference type="PANTHER" id="PTHR23116:SF29">
    <property type="entry name" value="PDZ DOMAIN-CONTAINING PROTEIN 7"/>
    <property type="match status" value="1"/>
</dbReference>
<dbReference type="Proteomes" id="UP001107558">
    <property type="component" value="Chromosome 3"/>
</dbReference>
<accession>A0A9J6BVA1</accession>
<dbReference type="Gene3D" id="2.30.42.10">
    <property type="match status" value="3"/>
</dbReference>
<evidence type="ECO:0000256" key="3">
    <source>
        <dbReference type="ARBA" id="ARBA00023273"/>
    </source>
</evidence>
<feature type="compositionally biased region" description="Polar residues" evidence="4">
    <location>
        <begin position="118"/>
        <end position="142"/>
    </location>
</feature>
<dbReference type="FunFam" id="2.30.42.10:FF:000087">
    <property type="entry name" value="Whirlin a"/>
    <property type="match status" value="1"/>
</dbReference>
<dbReference type="InterPro" id="IPR051844">
    <property type="entry name" value="USH2_Complex_Protein"/>
</dbReference>
<feature type="domain" description="PDZ" evidence="6">
    <location>
        <begin position="542"/>
        <end position="610"/>
    </location>
</feature>
<gene>
    <name evidence="7" type="ORF">PVAND_003853</name>
</gene>
<feature type="region of interest" description="Disordered" evidence="4">
    <location>
        <begin position="100"/>
        <end position="150"/>
    </location>
</feature>
<sequence length="1001" mass="111702">MRTGVSNNNKIYADKFENIDNLSNNNNNNSPSIDLLNYSNNNVYADIVDLDDTVSLMYSQNAQQFDRGRHDRSLSSSRKANDEQSFYLANSSVTSRSFDKSYHSHSIDHQNHRRHYSSSELNYPQPSRPLSQNSNSYYNRASSHPIKDYSNSVSVRSPLAIHSTNNIQAVKGLNSQLNNSVSAPSSSAYNSSKMNSNSKMATDIQKHMPSNSSSARSNKQNVNSIQNKRKIISPEEVIQLFSVPANHGNVQHPQHPHLTGFLGHHHQTTSRQRTSSGSAIINESHRGRKSPSSASSPPTMTHQLYRDRERDRAMMMRDQHMSHSIPNINQLATRTIHLKRSDSTKAQNLSLPLKQSTQHGHKSSSSVSSTTHNKNDLNSKDDINHSNNNNNGFGLCVKGNKVTGRGVIISKVEIGSAAYLAGLRAGDAILEINGTPFTSLHHEEAVKKCTQILKAEKFCSMTIRSPESSSNATIRYNSFDESQLHQYPRDDELYIPVLHDSGSVHSAPLKVGCIWIDRHGRSVSPPHEYSHRSVEKMDRIKRIDLLIEPGQSLGLMIRGGIEYGLGIFVTGVDKDSVAERAGLMIGDQILEVNNRSFLEITHDEAVNLLKCHKRMTILIRDIGKIPFAATPQATRGDLSLIANEKGSINPLSYSYNNNSINIPSNSNNYPQSSSSWHGDGDTSRHISTSSRFIKKNCSISSIEEKARSLLSRNHLLNLIHNISEYGSRRTMDIETFVLILLELLDTPEKHSLVSEIRDIVYPEDRLRFDELMFQHGVTVNVLGNNVATLYGRSGGVFKNRLGLKGINDQLNHSGLHSGSYFDGIRSITQRLQSWYFGRPLSRQQLTDGAHLTHQDHERSRRTAREHEMRSSNIIQNSDGNLLVSVPKTKAILGLAIEGGSNTKHPLPRIINIHENGAAFEAGGLEVGQLILEVDNQKVEGKQHQDIARLIAESYTKSDRPYVTFLVSEPKKSNLEAKSAALYLETLVVIIHFCLNVIFLIL</sequence>
<feature type="compositionally biased region" description="Low complexity" evidence="4">
    <location>
        <begin position="269"/>
        <end position="278"/>
    </location>
</feature>
<keyword evidence="5" id="KW-1133">Transmembrane helix</keyword>
<dbReference type="GO" id="GO:0005886">
    <property type="term" value="C:plasma membrane"/>
    <property type="evidence" value="ECO:0007669"/>
    <property type="project" value="TreeGrafter"/>
</dbReference>
<dbReference type="GO" id="GO:0032426">
    <property type="term" value="C:stereocilium tip"/>
    <property type="evidence" value="ECO:0007669"/>
    <property type="project" value="TreeGrafter"/>
</dbReference>
<dbReference type="CDD" id="cd06741">
    <property type="entry name" value="PDZ2_FL-whirlin"/>
    <property type="match status" value="1"/>
</dbReference>
<feature type="domain" description="PDZ" evidence="6">
    <location>
        <begin position="382"/>
        <end position="447"/>
    </location>
</feature>
<dbReference type="InterPro" id="IPR036034">
    <property type="entry name" value="PDZ_sf"/>
</dbReference>
<dbReference type="OrthoDB" id="10029564at2759"/>
<dbReference type="CDD" id="cd00136">
    <property type="entry name" value="PDZ_canonical"/>
    <property type="match status" value="1"/>
</dbReference>
<evidence type="ECO:0000256" key="5">
    <source>
        <dbReference type="SAM" id="Phobius"/>
    </source>
</evidence>
<reference evidence="7" key="1">
    <citation type="submission" date="2021-03" db="EMBL/GenBank/DDBJ databases">
        <title>Chromosome level genome of the anhydrobiotic midge Polypedilum vanderplanki.</title>
        <authorList>
            <person name="Yoshida Y."/>
            <person name="Kikawada T."/>
            <person name="Gusev O."/>
        </authorList>
    </citation>
    <scope>NUCLEOTIDE SEQUENCE</scope>
    <source>
        <strain evidence="7">NIAS01</strain>
        <tissue evidence="7">Whole body or cell culture</tissue>
    </source>
</reference>
<organism evidence="7 8">
    <name type="scientific">Polypedilum vanderplanki</name>
    <name type="common">Sleeping chironomid midge</name>
    <dbReference type="NCBI Taxonomy" id="319348"/>
    <lineage>
        <taxon>Eukaryota</taxon>
        <taxon>Metazoa</taxon>
        <taxon>Ecdysozoa</taxon>
        <taxon>Arthropoda</taxon>
        <taxon>Hexapoda</taxon>
        <taxon>Insecta</taxon>
        <taxon>Pterygota</taxon>
        <taxon>Neoptera</taxon>
        <taxon>Endopterygota</taxon>
        <taxon>Diptera</taxon>
        <taxon>Nematocera</taxon>
        <taxon>Chironomoidea</taxon>
        <taxon>Chironomidae</taxon>
        <taxon>Chironominae</taxon>
        <taxon>Polypedilum</taxon>
        <taxon>Polypedilum</taxon>
    </lineage>
</organism>
<evidence type="ECO:0000313" key="8">
    <source>
        <dbReference type="Proteomes" id="UP001107558"/>
    </source>
</evidence>
<dbReference type="SMART" id="SM00228">
    <property type="entry name" value="PDZ"/>
    <property type="match status" value="3"/>
</dbReference>
<keyword evidence="5" id="KW-0812">Transmembrane</keyword>
<dbReference type="FunFam" id="2.30.42.10:FF:000173">
    <property type="entry name" value="whirlin isoform X4"/>
    <property type="match status" value="1"/>
</dbReference>
<keyword evidence="3" id="KW-0966">Cell projection</keyword>
<dbReference type="EMBL" id="JADBJN010000003">
    <property type="protein sequence ID" value="KAG5673841.1"/>
    <property type="molecule type" value="Genomic_DNA"/>
</dbReference>
<dbReference type="InterPro" id="IPR001478">
    <property type="entry name" value="PDZ"/>
</dbReference>
<evidence type="ECO:0000256" key="4">
    <source>
        <dbReference type="SAM" id="MobiDB-lite"/>
    </source>
</evidence>
<feature type="compositionally biased region" description="Basic and acidic residues" evidence="4">
    <location>
        <begin position="373"/>
        <end position="384"/>
    </location>
</feature>
<dbReference type="Gene3D" id="1.20.1160.20">
    <property type="match status" value="1"/>
</dbReference>
<feature type="domain" description="PDZ" evidence="6">
    <location>
        <begin position="882"/>
        <end position="953"/>
    </location>
</feature>
<evidence type="ECO:0000256" key="2">
    <source>
        <dbReference type="ARBA" id="ARBA00022737"/>
    </source>
</evidence>
<dbReference type="Pfam" id="PF00595">
    <property type="entry name" value="PDZ"/>
    <property type="match status" value="3"/>
</dbReference>
<dbReference type="GO" id="GO:0005929">
    <property type="term" value="C:cilium"/>
    <property type="evidence" value="ECO:0007669"/>
    <property type="project" value="TreeGrafter"/>
</dbReference>
<feature type="region of interest" description="Disordered" evidence="4">
    <location>
        <begin position="255"/>
        <end position="303"/>
    </location>
</feature>
<dbReference type="AlphaFoldDB" id="A0A9J6BVA1"/>
<keyword evidence="8" id="KW-1185">Reference proteome</keyword>
<feature type="compositionally biased region" description="Basic and acidic residues" evidence="4">
    <location>
        <begin position="100"/>
        <end position="110"/>
    </location>
</feature>
<feature type="region of interest" description="Disordered" evidence="4">
    <location>
        <begin position="846"/>
        <end position="868"/>
    </location>
</feature>
<dbReference type="PROSITE" id="PS50106">
    <property type="entry name" value="PDZ"/>
    <property type="match status" value="3"/>
</dbReference>
<dbReference type="SUPFAM" id="SSF50156">
    <property type="entry name" value="PDZ domain-like"/>
    <property type="match status" value="3"/>
</dbReference>